<keyword evidence="2" id="KW-0645">Protease</keyword>
<feature type="region of interest" description="Disordered" evidence="11">
    <location>
        <begin position="598"/>
        <end position="628"/>
    </location>
</feature>
<evidence type="ECO:0000256" key="9">
    <source>
        <dbReference type="ARBA" id="ARBA00023230"/>
    </source>
</evidence>
<dbReference type="InterPro" id="IPR000626">
    <property type="entry name" value="Ubiquitin-like_dom"/>
</dbReference>
<gene>
    <name evidence="14" type="ORF">KOW79_017339</name>
</gene>
<evidence type="ECO:0000256" key="4">
    <source>
        <dbReference type="ARBA" id="ARBA00022771"/>
    </source>
</evidence>
<evidence type="ECO:0000256" key="10">
    <source>
        <dbReference type="RuleBase" id="RU367104"/>
    </source>
</evidence>
<dbReference type="GO" id="GO:0030968">
    <property type="term" value="P:endoplasmic reticulum unfolded protein response"/>
    <property type="evidence" value="ECO:0007669"/>
    <property type="project" value="TreeGrafter"/>
</dbReference>
<keyword evidence="9" id="KW-0834">Unfolded protein response</keyword>
<dbReference type="SUPFAM" id="SSF54236">
    <property type="entry name" value="Ubiquitin-like"/>
    <property type="match status" value="1"/>
</dbReference>
<keyword evidence="6 10" id="KW-0378">Hydrolase</keyword>
<evidence type="ECO:0000259" key="12">
    <source>
        <dbReference type="PROSITE" id="PS50053"/>
    </source>
</evidence>
<evidence type="ECO:0000256" key="8">
    <source>
        <dbReference type="ARBA" id="ARBA00022833"/>
    </source>
</evidence>
<comment type="subcellular location">
    <subcellularLocation>
        <location evidence="10">Cytoplasm</location>
    </subcellularLocation>
</comment>
<sequence length="667" mass="74943">MTKYADTGDDILTVAYWPVCQFCCCYKKRCEGLRMLRLRCKAKNGTHLMQGLTHQSCVQELKDKVEELTGIPCDVQKIMVGYPPSSLDLRNGDAHLKDYPIKSGDTLIVEEEKNKPKVVTTPKPLLLDCRPVLERRTVPADNSCLFTSVNYVVEGGVYNAACAPDLRQLIAHIVAHDSTAYSEAVLGKSNEDYCTWIRRSDTWGGAIELSILSKYYQCEICVVDTQTVRVDRFGEDAGYRKRVLLIYDGIHYDPLQMLVPGTDCPPQTIFSTSDDVILAQALELADEARRKRQYTDVNRFALRCMTCQTGLVGQKEAREHAKETGHTNFGESHLFQGNFFPTLWELYLKVHHSNTLKLPRGVPQGRYTLQQTSHLHDKAEESFTLPDNNMKRQAHGNTDNKRSWDRIISFNSPASDSSTQHLSADEKACLSYLEEIIESTVTEDDDLSSEESQSFGNNHQRTAHGVHQDMSSCNSIPVTESSQDLSAEEKDCLKFLEETIDSLEDGGLSTDDAERFPESGYTMVKKHHINRMKNFMVPIPLVQATTNVSIPPKQKDQASSDWGSLSCDGSPGVMRPDKHKLEALRKLGLLKNVMPENKQGLDAPLSSSFPDRPQKHKQEASLKSSVSDNEQLAIQKLSHALSLSLQMVPDEDEDQQWALRRLGVLKD</sequence>
<keyword evidence="15" id="KW-1185">Reference proteome</keyword>
<dbReference type="CDD" id="cd17059">
    <property type="entry name" value="Ubl_OTU1"/>
    <property type="match status" value="1"/>
</dbReference>
<dbReference type="FunFam" id="3.10.20.90:FF:000096">
    <property type="entry name" value="Ubiquitin thioesterase OTU1"/>
    <property type="match status" value="1"/>
</dbReference>
<dbReference type="Gene3D" id="3.10.20.90">
    <property type="entry name" value="Phosphatidylinositol 3-kinase Catalytic Subunit, Chain A, domain 1"/>
    <property type="match status" value="1"/>
</dbReference>
<evidence type="ECO:0000256" key="6">
    <source>
        <dbReference type="ARBA" id="ARBA00022801"/>
    </source>
</evidence>
<keyword evidence="4" id="KW-0863">Zinc-finger</keyword>
<dbReference type="InterPro" id="IPR057766">
    <property type="entry name" value="Znf-C2H2_OTU1-like_C"/>
</dbReference>
<name>A0A9D3NB09_9TELE</name>
<feature type="region of interest" description="Disordered" evidence="11">
    <location>
        <begin position="382"/>
        <end position="403"/>
    </location>
</feature>
<dbReference type="GO" id="GO:0036503">
    <property type="term" value="P:ERAD pathway"/>
    <property type="evidence" value="ECO:0007669"/>
    <property type="project" value="UniProtKB-UniRule"/>
</dbReference>
<dbReference type="InterPro" id="IPR038765">
    <property type="entry name" value="Papain-like_cys_pep_sf"/>
</dbReference>
<dbReference type="GO" id="GO:0004843">
    <property type="term" value="F:cysteine-type deubiquitinase activity"/>
    <property type="evidence" value="ECO:0007669"/>
    <property type="project" value="UniProtKB-UniRule"/>
</dbReference>
<dbReference type="GO" id="GO:0005829">
    <property type="term" value="C:cytosol"/>
    <property type="evidence" value="ECO:0007669"/>
    <property type="project" value="TreeGrafter"/>
</dbReference>
<dbReference type="GO" id="GO:0005634">
    <property type="term" value="C:nucleus"/>
    <property type="evidence" value="ECO:0007669"/>
    <property type="project" value="TreeGrafter"/>
</dbReference>
<evidence type="ECO:0000256" key="7">
    <source>
        <dbReference type="ARBA" id="ARBA00022807"/>
    </source>
</evidence>
<evidence type="ECO:0000313" key="14">
    <source>
        <dbReference type="EMBL" id="KAG7318865.1"/>
    </source>
</evidence>
<keyword evidence="8" id="KW-0862">Zinc</keyword>
<dbReference type="PANTHER" id="PTHR13312">
    <property type="entry name" value="HIV-INDUCED PROTEIN-7-LIKE PROTEASE"/>
    <property type="match status" value="1"/>
</dbReference>
<comment type="catalytic activity">
    <reaction evidence="1 10">
        <text>Thiol-dependent hydrolysis of ester, thioester, amide, peptide and isopeptide bonds formed by the C-terminal Gly of ubiquitin (a 76-residue protein attached to proteins as an intracellular targeting signal).</text>
        <dbReference type="EC" id="3.4.19.12"/>
    </reaction>
</comment>
<evidence type="ECO:0000256" key="3">
    <source>
        <dbReference type="ARBA" id="ARBA00022723"/>
    </source>
</evidence>
<feature type="region of interest" description="Disordered" evidence="11">
    <location>
        <begin position="551"/>
        <end position="574"/>
    </location>
</feature>
<feature type="domain" description="OTU" evidence="13">
    <location>
        <begin position="133"/>
        <end position="258"/>
    </location>
</feature>
<evidence type="ECO:0000256" key="1">
    <source>
        <dbReference type="ARBA" id="ARBA00000707"/>
    </source>
</evidence>
<evidence type="ECO:0000256" key="2">
    <source>
        <dbReference type="ARBA" id="ARBA00022670"/>
    </source>
</evidence>
<proteinExistence type="predicted"/>
<dbReference type="AlphaFoldDB" id="A0A9D3NB09"/>
<dbReference type="EMBL" id="JAHKSW010000021">
    <property type="protein sequence ID" value="KAG7318865.1"/>
    <property type="molecule type" value="Genomic_DNA"/>
</dbReference>
<comment type="caution">
    <text evidence="14">The sequence shown here is derived from an EMBL/GenBank/DDBJ whole genome shotgun (WGS) entry which is preliminary data.</text>
</comment>
<dbReference type="PANTHER" id="PTHR13312:SF0">
    <property type="entry name" value="UBIQUITIN THIOESTERASE OTU1"/>
    <property type="match status" value="1"/>
</dbReference>
<protein>
    <recommendedName>
        <fullName evidence="10">Ubiquitin thioesterase OTU</fullName>
        <ecNumber evidence="10">3.4.19.12</ecNumber>
    </recommendedName>
</protein>
<dbReference type="CDD" id="cd22745">
    <property type="entry name" value="OTU_OTU1"/>
    <property type="match status" value="1"/>
</dbReference>
<dbReference type="EC" id="3.4.19.12" evidence="10"/>
<dbReference type="PROSITE" id="PS50053">
    <property type="entry name" value="UBIQUITIN_2"/>
    <property type="match status" value="1"/>
</dbReference>
<dbReference type="InterPro" id="IPR003323">
    <property type="entry name" value="OTU_dom"/>
</dbReference>
<comment type="function">
    <text evidence="10">Hydrolase that can remove conjugated ubiquitin from proteins and participates in endoplasmic reticulum-associated degradation (ERAD) for misfolded lumenal proteins. May act by triming the ubiquitin chain on the associated substrate to facilitate their threading through the VCP/p97 pore. Cleaves both polyubiquitin and di-ubiquitin.</text>
</comment>
<dbReference type="GO" id="GO:0016579">
    <property type="term" value="P:protein deubiquitination"/>
    <property type="evidence" value="ECO:0007669"/>
    <property type="project" value="TreeGrafter"/>
</dbReference>
<keyword evidence="7 10" id="KW-0788">Thiol protease</keyword>
<dbReference type="Pfam" id="PF21403">
    <property type="entry name" value="OTU1_UBXL"/>
    <property type="match status" value="1"/>
</dbReference>
<dbReference type="Gene3D" id="3.90.70.80">
    <property type="match status" value="1"/>
</dbReference>
<dbReference type="InterPro" id="IPR029071">
    <property type="entry name" value="Ubiquitin-like_domsf"/>
</dbReference>
<evidence type="ECO:0000256" key="5">
    <source>
        <dbReference type="ARBA" id="ARBA00022786"/>
    </source>
</evidence>
<feature type="region of interest" description="Disordered" evidence="11">
    <location>
        <begin position="441"/>
        <end position="461"/>
    </location>
</feature>
<keyword evidence="10" id="KW-0963">Cytoplasm</keyword>
<evidence type="ECO:0000313" key="15">
    <source>
        <dbReference type="Proteomes" id="UP000824219"/>
    </source>
</evidence>
<evidence type="ECO:0000256" key="11">
    <source>
        <dbReference type="SAM" id="MobiDB-lite"/>
    </source>
</evidence>
<dbReference type="Proteomes" id="UP000824219">
    <property type="component" value="Linkage Group LG21"/>
</dbReference>
<dbReference type="SUPFAM" id="SSF54001">
    <property type="entry name" value="Cysteine proteinases"/>
    <property type="match status" value="1"/>
</dbReference>
<dbReference type="InterPro" id="IPR048857">
    <property type="entry name" value="OTU1_Ubl"/>
</dbReference>
<dbReference type="GO" id="GO:0008270">
    <property type="term" value="F:zinc ion binding"/>
    <property type="evidence" value="ECO:0007669"/>
    <property type="project" value="UniProtKB-KW"/>
</dbReference>
<dbReference type="Pfam" id="PF15385">
    <property type="entry name" value="SARG"/>
    <property type="match status" value="2"/>
</dbReference>
<reference evidence="14 15" key="1">
    <citation type="submission" date="2021-06" db="EMBL/GenBank/DDBJ databases">
        <title>Chromosome-level genome assembly of the red-tail catfish (Hemibagrus wyckioides).</title>
        <authorList>
            <person name="Shao F."/>
        </authorList>
    </citation>
    <scope>NUCLEOTIDE SEQUENCE [LARGE SCALE GENOMIC DNA]</scope>
    <source>
        <strain evidence="14">EC202008001</strain>
        <tissue evidence="14">Blood</tissue>
    </source>
</reference>
<dbReference type="Pfam" id="PF02338">
    <property type="entry name" value="OTU"/>
    <property type="match status" value="1"/>
</dbReference>
<keyword evidence="3" id="KW-0479">Metal-binding</keyword>
<feature type="domain" description="Ubiquitin-like" evidence="12">
    <location>
        <begin position="36"/>
        <end position="116"/>
    </location>
</feature>
<organism evidence="14 15">
    <name type="scientific">Hemibagrus wyckioides</name>
    <dbReference type="NCBI Taxonomy" id="337641"/>
    <lineage>
        <taxon>Eukaryota</taxon>
        <taxon>Metazoa</taxon>
        <taxon>Chordata</taxon>
        <taxon>Craniata</taxon>
        <taxon>Vertebrata</taxon>
        <taxon>Euteleostomi</taxon>
        <taxon>Actinopterygii</taxon>
        <taxon>Neopterygii</taxon>
        <taxon>Teleostei</taxon>
        <taxon>Ostariophysi</taxon>
        <taxon>Siluriformes</taxon>
        <taxon>Bagridae</taxon>
        <taxon>Hemibagrus</taxon>
    </lineage>
</organism>
<dbReference type="PROSITE" id="PS50802">
    <property type="entry name" value="OTU"/>
    <property type="match status" value="1"/>
</dbReference>
<dbReference type="FunFam" id="3.90.70.80:FF:000006">
    <property type="entry name" value="Ubiquitin thioesterase OTU1"/>
    <property type="match status" value="1"/>
</dbReference>
<accession>A0A9D3NB09</accession>
<dbReference type="Pfam" id="PF24560">
    <property type="entry name" value="zf-C2H2_OTU1_C"/>
    <property type="match status" value="1"/>
</dbReference>
<keyword evidence="5 10" id="KW-0833">Ubl conjugation pathway</keyword>
<evidence type="ECO:0000259" key="13">
    <source>
        <dbReference type="PROSITE" id="PS50802"/>
    </source>
</evidence>
<dbReference type="OrthoDB" id="65596at2759"/>